<dbReference type="InterPro" id="IPR025714">
    <property type="entry name" value="Methyltranfer_dom"/>
</dbReference>
<evidence type="ECO:0000259" key="7">
    <source>
        <dbReference type="Pfam" id="PF17827"/>
    </source>
</evidence>
<name>A0A927GWT9_9GAMM</name>
<feature type="domain" description="Release factor glutamine methyltransferase N-terminal" evidence="7">
    <location>
        <begin position="3"/>
        <end position="66"/>
    </location>
</feature>
<dbReference type="InterPro" id="IPR004556">
    <property type="entry name" value="HemK-like"/>
</dbReference>
<evidence type="ECO:0000256" key="5">
    <source>
        <dbReference type="HAMAP-Rule" id="MF_02126"/>
    </source>
</evidence>
<feature type="binding site" evidence="5">
    <location>
        <position position="176"/>
    </location>
    <ligand>
        <name>S-adenosyl-L-methionine</name>
        <dbReference type="ChEBI" id="CHEBI:59789"/>
    </ligand>
</feature>
<feature type="binding site" evidence="5">
    <location>
        <begin position="176"/>
        <end position="179"/>
    </location>
    <ligand>
        <name>substrate</name>
    </ligand>
</feature>
<dbReference type="SUPFAM" id="SSF53335">
    <property type="entry name" value="S-adenosyl-L-methionine-dependent methyltransferases"/>
    <property type="match status" value="1"/>
</dbReference>
<dbReference type="NCBIfam" id="TIGR03534">
    <property type="entry name" value="RF_mod_PrmC"/>
    <property type="match status" value="1"/>
</dbReference>
<dbReference type="InterPro" id="IPR002052">
    <property type="entry name" value="DNA_methylase_N6_adenine_CS"/>
</dbReference>
<evidence type="ECO:0000256" key="1">
    <source>
        <dbReference type="ARBA" id="ARBA00022603"/>
    </source>
</evidence>
<keyword evidence="3 5" id="KW-0949">S-adenosyl-L-methionine</keyword>
<feature type="binding site" evidence="5">
    <location>
        <begin position="110"/>
        <end position="114"/>
    </location>
    <ligand>
        <name>S-adenosyl-L-methionine</name>
        <dbReference type="ChEBI" id="CHEBI:59789"/>
    </ligand>
</feature>
<dbReference type="PANTHER" id="PTHR18895:SF74">
    <property type="entry name" value="MTRF1L RELEASE FACTOR GLUTAMINE METHYLTRANSFERASE"/>
    <property type="match status" value="1"/>
</dbReference>
<dbReference type="Proteomes" id="UP000610558">
    <property type="component" value="Unassembled WGS sequence"/>
</dbReference>
<dbReference type="Pfam" id="PF13847">
    <property type="entry name" value="Methyltransf_31"/>
    <property type="match status" value="1"/>
</dbReference>
<dbReference type="GO" id="GO:0102559">
    <property type="term" value="F:peptide chain release factor N(5)-glutamine methyltransferase activity"/>
    <property type="evidence" value="ECO:0007669"/>
    <property type="project" value="UniProtKB-EC"/>
</dbReference>
<dbReference type="InterPro" id="IPR029063">
    <property type="entry name" value="SAM-dependent_MTases_sf"/>
</dbReference>
<dbReference type="CDD" id="cd02440">
    <property type="entry name" value="AdoMet_MTases"/>
    <property type="match status" value="1"/>
</dbReference>
<organism evidence="8 9">
    <name type="scientific">Spongiibacter pelagi</name>
    <dbReference type="NCBI Taxonomy" id="2760804"/>
    <lineage>
        <taxon>Bacteria</taxon>
        <taxon>Pseudomonadati</taxon>
        <taxon>Pseudomonadota</taxon>
        <taxon>Gammaproteobacteria</taxon>
        <taxon>Cellvibrionales</taxon>
        <taxon>Spongiibacteraceae</taxon>
        <taxon>Spongiibacter</taxon>
    </lineage>
</organism>
<dbReference type="AlphaFoldDB" id="A0A927GWT9"/>
<dbReference type="GO" id="GO:0003676">
    <property type="term" value="F:nucleic acid binding"/>
    <property type="evidence" value="ECO:0007669"/>
    <property type="project" value="InterPro"/>
</dbReference>
<gene>
    <name evidence="5 8" type="primary">prmC</name>
    <name evidence="8" type="ORF">IB286_06995</name>
</gene>
<dbReference type="Gene3D" id="1.10.8.10">
    <property type="entry name" value="DNA helicase RuvA subunit, C-terminal domain"/>
    <property type="match status" value="1"/>
</dbReference>
<keyword evidence="2 5" id="KW-0808">Transferase</keyword>
<evidence type="ECO:0000256" key="2">
    <source>
        <dbReference type="ARBA" id="ARBA00022679"/>
    </source>
</evidence>
<feature type="binding site" evidence="5">
    <location>
        <position position="133"/>
    </location>
    <ligand>
        <name>S-adenosyl-L-methionine</name>
        <dbReference type="ChEBI" id="CHEBI:59789"/>
    </ligand>
</feature>
<feature type="binding site" evidence="5">
    <location>
        <position position="161"/>
    </location>
    <ligand>
        <name>S-adenosyl-L-methionine</name>
        <dbReference type="ChEBI" id="CHEBI:59789"/>
    </ligand>
</feature>
<dbReference type="Gene3D" id="3.40.50.150">
    <property type="entry name" value="Vaccinia Virus protein VP39"/>
    <property type="match status" value="1"/>
</dbReference>
<dbReference type="InterPro" id="IPR050320">
    <property type="entry name" value="N5-glutamine_MTase"/>
</dbReference>
<keyword evidence="9" id="KW-1185">Reference proteome</keyword>
<comment type="catalytic activity">
    <reaction evidence="4 5">
        <text>L-glutaminyl-[peptide chain release factor] + S-adenosyl-L-methionine = N(5)-methyl-L-glutaminyl-[peptide chain release factor] + S-adenosyl-L-homocysteine + H(+)</text>
        <dbReference type="Rhea" id="RHEA:42896"/>
        <dbReference type="Rhea" id="RHEA-COMP:10271"/>
        <dbReference type="Rhea" id="RHEA-COMP:10272"/>
        <dbReference type="ChEBI" id="CHEBI:15378"/>
        <dbReference type="ChEBI" id="CHEBI:30011"/>
        <dbReference type="ChEBI" id="CHEBI:57856"/>
        <dbReference type="ChEBI" id="CHEBI:59789"/>
        <dbReference type="ChEBI" id="CHEBI:61891"/>
        <dbReference type="EC" id="2.1.1.297"/>
    </reaction>
</comment>
<dbReference type="NCBIfam" id="TIGR00536">
    <property type="entry name" value="hemK_fam"/>
    <property type="match status" value="1"/>
</dbReference>
<accession>A0A927GWT9</accession>
<keyword evidence="1 5" id="KW-0489">Methyltransferase</keyword>
<sequence>MAWRSRLSESDSPDLDVALLLCHCLQKPRSYLYSWPEKRLSDEQFAEFAALFTRRERGEPIAHILGEREFWSLPLDVNNSTLIPRPDTECLVEQALKLIPAVPGAILDLGTGTGAIALALASELPAWSVLGVDLQAEAVALAAGNAKKLGLQNLRFEQSNWFDNISRQTFDLIVSNPPYIAQDDPHLEQGDVRFEPHSALVAADNGLADLAQIINAAPSFLKPGAALLLEHGYQQAEPVAKLLQNRGFVEIACFDDYAGNPRVSKGVWQPGSGVKEQ</sequence>
<proteinExistence type="inferred from homology"/>
<dbReference type="HAMAP" id="MF_02126">
    <property type="entry name" value="RF_methyltr_PrmC"/>
    <property type="match status" value="1"/>
</dbReference>
<protein>
    <recommendedName>
        <fullName evidence="5">Release factor glutamine methyltransferase</fullName>
        <shortName evidence="5">RF MTase</shortName>
        <ecNumber evidence="5">2.1.1.297</ecNumber>
    </recommendedName>
    <alternativeName>
        <fullName evidence="5">N5-glutamine methyltransferase PrmC</fullName>
    </alternativeName>
    <alternativeName>
        <fullName evidence="5">Protein-(glutamine-N5) MTase PrmC</fullName>
    </alternativeName>
    <alternativeName>
        <fullName evidence="5">Protein-glutamine N-methyltransferase PrmC</fullName>
    </alternativeName>
</protein>
<evidence type="ECO:0000256" key="3">
    <source>
        <dbReference type="ARBA" id="ARBA00022691"/>
    </source>
</evidence>
<dbReference type="InterPro" id="IPR019874">
    <property type="entry name" value="RF_methyltr_PrmC"/>
</dbReference>
<dbReference type="FunFam" id="3.40.50.150:FF:000053">
    <property type="entry name" value="Release factor glutamine methyltransferase"/>
    <property type="match status" value="1"/>
</dbReference>
<reference evidence="8" key="1">
    <citation type="submission" date="2020-09" db="EMBL/GenBank/DDBJ databases">
        <authorList>
            <person name="Yoon J.-W."/>
        </authorList>
    </citation>
    <scope>NUCLEOTIDE SEQUENCE</scope>
    <source>
        <strain evidence="8">KMU-158</strain>
    </source>
</reference>
<dbReference type="PANTHER" id="PTHR18895">
    <property type="entry name" value="HEMK METHYLTRANSFERASE"/>
    <property type="match status" value="1"/>
</dbReference>
<dbReference type="GO" id="GO:0032259">
    <property type="term" value="P:methylation"/>
    <property type="evidence" value="ECO:0007669"/>
    <property type="project" value="UniProtKB-KW"/>
</dbReference>
<comment type="caution">
    <text evidence="8">The sequence shown here is derived from an EMBL/GenBank/DDBJ whole genome shotgun (WGS) entry which is preliminary data.</text>
</comment>
<comment type="function">
    <text evidence="5">Methylates the class 1 translation termination release factors RF1/PrfA and RF2/PrfB on the glutamine residue of the universally conserved GGQ motif.</text>
</comment>
<evidence type="ECO:0000259" key="6">
    <source>
        <dbReference type="Pfam" id="PF13847"/>
    </source>
</evidence>
<dbReference type="Pfam" id="PF17827">
    <property type="entry name" value="PrmC_N"/>
    <property type="match status" value="1"/>
</dbReference>
<evidence type="ECO:0000313" key="9">
    <source>
        <dbReference type="Proteomes" id="UP000610558"/>
    </source>
</evidence>
<dbReference type="PROSITE" id="PS00092">
    <property type="entry name" value="N6_MTASE"/>
    <property type="match status" value="1"/>
</dbReference>
<feature type="domain" description="Methyltransferase" evidence="6">
    <location>
        <begin position="105"/>
        <end position="240"/>
    </location>
</feature>
<comment type="similarity">
    <text evidence="5">Belongs to the protein N5-glutamine methyltransferase family. PrmC subfamily.</text>
</comment>
<dbReference type="EC" id="2.1.1.297" evidence="5"/>
<dbReference type="EMBL" id="JACXLD010000003">
    <property type="protein sequence ID" value="MBD2858754.1"/>
    <property type="molecule type" value="Genomic_DNA"/>
</dbReference>
<dbReference type="InterPro" id="IPR040758">
    <property type="entry name" value="PrmC_N"/>
</dbReference>
<evidence type="ECO:0000256" key="4">
    <source>
        <dbReference type="ARBA" id="ARBA00048391"/>
    </source>
</evidence>
<evidence type="ECO:0000313" key="8">
    <source>
        <dbReference type="EMBL" id="MBD2858754.1"/>
    </source>
</evidence>